<keyword evidence="3" id="KW-1185">Reference proteome</keyword>
<proteinExistence type="predicted"/>
<dbReference type="Proteomes" id="UP000766486">
    <property type="component" value="Unassembled WGS sequence"/>
</dbReference>
<gene>
    <name evidence="2" type="ORF">CLO192961_LOCUS28237</name>
</gene>
<evidence type="ECO:0008006" key="4">
    <source>
        <dbReference type="Google" id="ProtNLM"/>
    </source>
</evidence>
<name>A0ABY6TRB1_BIOOC</name>
<evidence type="ECO:0000256" key="1">
    <source>
        <dbReference type="SAM" id="MobiDB-lite"/>
    </source>
</evidence>
<dbReference type="PANTHER" id="PTHR38166">
    <property type="entry name" value="C2H2-TYPE DOMAIN-CONTAINING PROTEIN-RELATED"/>
    <property type="match status" value="1"/>
</dbReference>
<protein>
    <recommendedName>
        <fullName evidence="4">C2H2-type domain-containing protein</fullName>
    </recommendedName>
</protein>
<dbReference type="PANTHER" id="PTHR38166:SF1">
    <property type="entry name" value="C2H2-TYPE DOMAIN-CONTAINING PROTEIN"/>
    <property type="match status" value="1"/>
</dbReference>
<evidence type="ECO:0000313" key="2">
    <source>
        <dbReference type="EMBL" id="VUC20654.1"/>
    </source>
</evidence>
<accession>A0ABY6TRB1</accession>
<sequence length="441" mass="49090">MLIATTFSLFDFLCAPGPCGLVDVTFSLYQLLATLVAVVLFWALKSWKIHFQVCDLIGVRRRMFQYFFLKKVYWKKTNGEKIHDVTPKSSSAPTTSPFLFCILELKGCPTWIVLAVQCSSSRVQYWVSEAIIQHTGKQTAPRPTNGAGRVQKTRGSTGGRTNRAKRGEKLPARGGKSGGGGGGGGGKHPRKGGKSRFNLPDGPTIRSFACPFHKYDRVRYHSCATVTLTRIPDVWQHILRTHVLSLNGYCSRCFADFDSSSQLAEHRLRQNCVPILGPEHLYQQDVDYLDPILRLPSGLPNDAAKWYRIFAHVFPGWAFPITPYAEDPLELALNLINFARAPPLVRFARGVQDYPHVANHPNDPSLTTLQPEMVDQEAYTQGMNQYAANQLGINDPEPQAANIGPGVLDQEPAFLNYQLVGNEFATNVHDSETEDLDEEEG</sequence>
<comment type="caution">
    <text evidence="2">The sequence shown here is derived from an EMBL/GenBank/DDBJ whole genome shotgun (WGS) entry which is preliminary data.</text>
</comment>
<organism evidence="2 3">
    <name type="scientific">Bionectria ochroleuca</name>
    <name type="common">Gliocladium roseum</name>
    <dbReference type="NCBI Taxonomy" id="29856"/>
    <lineage>
        <taxon>Eukaryota</taxon>
        <taxon>Fungi</taxon>
        <taxon>Dikarya</taxon>
        <taxon>Ascomycota</taxon>
        <taxon>Pezizomycotina</taxon>
        <taxon>Sordariomycetes</taxon>
        <taxon>Hypocreomycetidae</taxon>
        <taxon>Hypocreales</taxon>
        <taxon>Bionectriaceae</taxon>
        <taxon>Clonostachys</taxon>
    </lineage>
</organism>
<dbReference type="EMBL" id="CABFNS010000199">
    <property type="protein sequence ID" value="VUC20654.1"/>
    <property type="molecule type" value="Genomic_DNA"/>
</dbReference>
<feature type="compositionally biased region" description="Gly residues" evidence="1">
    <location>
        <begin position="175"/>
        <end position="186"/>
    </location>
</feature>
<reference evidence="2 3" key="1">
    <citation type="submission" date="2019-06" db="EMBL/GenBank/DDBJ databases">
        <authorList>
            <person name="Broberg M."/>
        </authorList>
    </citation>
    <scope>NUCLEOTIDE SEQUENCE [LARGE SCALE GENOMIC DNA]</scope>
</reference>
<evidence type="ECO:0000313" key="3">
    <source>
        <dbReference type="Proteomes" id="UP000766486"/>
    </source>
</evidence>
<feature type="region of interest" description="Disordered" evidence="1">
    <location>
        <begin position="136"/>
        <end position="200"/>
    </location>
</feature>